<protein>
    <submittedName>
        <fullName evidence="3">Cytochrome oxidase assembly protein ShyY1</fullName>
    </submittedName>
</protein>
<sequence>METDLPRWVALLISAMLVTPFLVALFVVVRHHWRARTWARAEATVTKRRSEISRQGDGSTSTTTTVTFTFADKTERDRTGTAVNPAGEPRLGDVLEVMYDPQDPDRSRVVELGRRYVVMLAVFALLFVLGVWSVFVPLG</sequence>
<reference evidence="3 4" key="1">
    <citation type="submission" date="2020-07" db="EMBL/GenBank/DDBJ databases">
        <title>Sequencing the genomes of 1000 actinobacteria strains.</title>
        <authorList>
            <person name="Klenk H.-P."/>
        </authorList>
    </citation>
    <scope>NUCLEOTIDE SEQUENCE [LARGE SCALE GENOMIC DNA]</scope>
    <source>
        <strain evidence="3 4">DSM 15131</strain>
    </source>
</reference>
<feature type="transmembrane region" description="Helical" evidence="1">
    <location>
        <begin position="116"/>
        <end position="135"/>
    </location>
</feature>
<dbReference type="Pfam" id="PF12158">
    <property type="entry name" value="DUF3592"/>
    <property type="match status" value="1"/>
</dbReference>
<evidence type="ECO:0000313" key="3">
    <source>
        <dbReference type="EMBL" id="NYI44797.1"/>
    </source>
</evidence>
<dbReference type="EMBL" id="JACBZM010000001">
    <property type="protein sequence ID" value="NYI44797.1"/>
    <property type="molecule type" value="Genomic_DNA"/>
</dbReference>
<dbReference type="InterPro" id="IPR021994">
    <property type="entry name" value="DUF3592"/>
</dbReference>
<dbReference type="RefSeq" id="WP_179648560.1">
    <property type="nucleotide sequence ID" value="NZ_JACBZM010000001.1"/>
</dbReference>
<accession>A0A7Y9ZG31</accession>
<feature type="transmembrane region" description="Helical" evidence="1">
    <location>
        <begin position="6"/>
        <end position="29"/>
    </location>
</feature>
<comment type="caution">
    <text evidence="3">The sequence shown here is derived from an EMBL/GenBank/DDBJ whole genome shotgun (WGS) entry which is preliminary data.</text>
</comment>
<keyword evidence="1" id="KW-0812">Transmembrane</keyword>
<dbReference type="AlphaFoldDB" id="A0A7Y9ZG31"/>
<keyword evidence="1" id="KW-0472">Membrane</keyword>
<organism evidence="3 4">
    <name type="scientific">Nocardioides aromaticivorans</name>
    <dbReference type="NCBI Taxonomy" id="200618"/>
    <lineage>
        <taxon>Bacteria</taxon>
        <taxon>Bacillati</taxon>
        <taxon>Actinomycetota</taxon>
        <taxon>Actinomycetes</taxon>
        <taxon>Propionibacteriales</taxon>
        <taxon>Nocardioidaceae</taxon>
        <taxon>Nocardioides</taxon>
    </lineage>
</organism>
<keyword evidence="1" id="KW-1133">Transmembrane helix</keyword>
<evidence type="ECO:0000259" key="2">
    <source>
        <dbReference type="Pfam" id="PF12158"/>
    </source>
</evidence>
<evidence type="ECO:0000256" key="1">
    <source>
        <dbReference type="SAM" id="Phobius"/>
    </source>
</evidence>
<proteinExistence type="predicted"/>
<name>A0A7Y9ZG31_9ACTN</name>
<evidence type="ECO:0000313" key="4">
    <source>
        <dbReference type="Proteomes" id="UP000562045"/>
    </source>
</evidence>
<dbReference type="Proteomes" id="UP000562045">
    <property type="component" value="Unassembled WGS sequence"/>
</dbReference>
<feature type="domain" description="DUF3592" evidence="2">
    <location>
        <begin position="41"/>
        <end position="110"/>
    </location>
</feature>
<gene>
    <name evidence="3" type="ORF">BJ993_001877</name>
</gene>